<dbReference type="EMBL" id="JAAIUW010000012">
    <property type="protein sequence ID" value="KAF7807616.1"/>
    <property type="molecule type" value="Genomic_DNA"/>
</dbReference>
<sequence>MADLTNILEEDEGAGAQIDSTAFISTGLDY</sequence>
<protein>
    <submittedName>
        <fullName evidence="1">Uncharacterized protein</fullName>
    </submittedName>
</protein>
<gene>
    <name evidence="1" type="ORF">G2W53_039777</name>
</gene>
<dbReference type="AlphaFoldDB" id="A0A834SQ56"/>
<organism evidence="1 2">
    <name type="scientific">Senna tora</name>
    <dbReference type="NCBI Taxonomy" id="362788"/>
    <lineage>
        <taxon>Eukaryota</taxon>
        <taxon>Viridiplantae</taxon>
        <taxon>Streptophyta</taxon>
        <taxon>Embryophyta</taxon>
        <taxon>Tracheophyta</taxon>
        <taxon>Spermatophyta</taxon>
        <taxon>Magnoliopsida</taxon>
        <taxon>eudicotyledons</taxon>
        <taxon>Gunneridae</taxon>
        <taxon>Pentapetalae</taxon>
        <taxon>rosids</taxon>
        <taxon>fabids</taxon>
        <taxon>Fabales</taxon>
        <taxon>Fabaceae</taxon>
        <taxon>Caesalpinioideae</taxon>
        <taxon>Cassia clade</taxon>
        <taxon>Senna</taxon>
    </lineage>
</organism>
<proteinExistence type="predicted"/>
<name>A0A834SQ56_9FABA</name>
<evidence type="ECO:0000313" key="1">
    <source>
        <dbReference type="EMBL" id="KAF7807616.1"/>
    </source>
</evidence>
<evidence type="ECO:0000313" key="2">
    <source>
        <dbReference type="Proteomes" id="UP000634136"/>
    </source>
</evidence>
<dbReference type="Proteomes" id="UP000634136">
    <property type="component" value="Unassembled WGS sequence"/>
</dbReference>
<comment type="caution">
    <text evidence="1">The sequence shown here is derived from an EMBL/GenBank/DDBJ whole genome shotgun (WGS) entry which is preliminary data.</text>
</comment>
<reference evidence="1" key="1">
    <citation type="submission" date="2020-09" db="EMBL/GenBank/DDBJ databases">
        <title>Genome-Enabled Discovery of Anthraquinone Biosynthesis in Senna tora.</title>
        <authorList>
            <person name="Kang S.-H."/>
            <person name="Pandey R.P."/>
            <person name="Lee C.-M."/>
            <person name="Sim J.-S."/>
            <person name="Jeong J.-T."/>
            <person name="Choi B.-S."/>
            <person name="Jung M."/>
            <person name="Ginzburg D."/>
            <person name="Zhao K."/>
            <person name="Won S.Y."/>
            <person name="Oh T.-J."/>
            <person name="Yu Y."/>
            <person name="Kim N.-H."/>
            <person name="Lee O.R."/>
            <person name="Lee T.-H."/>
            <person name="Bashyal P."/>
            <person name="Kim T.-S."/>
            <person name="Lee W.-H."/>
            <person name="Kawkins C."/>
            <person name="Kim C.-K."/>
            <person name="Kim J.S."/>
            <person name="Ahn B.O."/>
            <person name="Rhee S.Y."/>
            <person name="Sohng J.K."/>
        </authorList>
    </citation>
    <scope>NUCLEOTIDE SEQUENCE</scope>
    <source>
        <tissue evidence="1">Leaf</tissue>
    </source>
</reference>
<accession>A0A834SQ56</accession>
<keyword evidence="2" id="KW-1185">Reference proteome</keyword>